<accession>A0A7Z2VQC6</accession>
<keyword evidence="5 6" id="KW-0413">Isomerase</keyword>
<evidence type="ECO:0000256" key="7">
    <source>
        <dbReference type="RuleBase" id="RU000418"/>
    </source>
</evidence>
<dbReference type="AlphaFoldDB" id="A0A7Z2VQC6"/>
<dbReference type="EMBL" id="CP051680">
    <property type="protein sequence ID" value="QJD87241.1"/>
    <property type="molecule type" value="Genomic_DNA"/>
</dbReference>
<comment type="subcellular location">
    <subcellularLocation>
        <location evidence="6">Cytoplasm</location>
    </subcellularLocation>
</comment>
<dbReference type="InterPro" id="IPR027409">
    <property type="entry name" value="GroEL-like_apical_dom_sf"/>
</dbReference>
<dbReference type="Gene3D" id="3.50.7.10">
    <property type="entry name" value="GroEL"/>
    <property type="match status" value="1"/>
</dbReference>
<dbReference type="InterPro" id="IPR018370">
    <property type="entry name" value="Chaperonin_Cpn60_CS"/>
</dbReference>
<dbReference type="NCBIfam" id="NF009488">
    <property type="entry name" value="PRK12850.1"/>
    <property type="match status" value="1"/>
</dbReference>
<dbReference type="EC" id="5.6.1.7" evidence="6"/>
<dbReference type="FunFam" id="3.50.7.10:FF:000001">
    <property type="entry name" value="60 kDa chaperonin"/>
    <property type="match status" value="1"/>
</dbReference>
<name>A0A7Z2VQC6_9BACL</name>
<evidence type="ECO:0000256" key="9">
    <source>
        <dbReference type="SAM" id="MobiDB-lite"/>
    </source>
</evidence>
<comment type="subunit">
    <text evidence="6 8">Forms a cylinder of 14 subunits composed of two heptameric rings stacked back-to-back. Interacts with the co-chaperonin GroES.</text>
</comment>
<dbReference type="InterPro" id="IPR027410">
    <property type="entry name" value="TCP-1-like_intermed_sf"/>
</dbReference>
<keyword evidence="6" id="KW-0963">Cytoplasm</keyword>
<keyword evidence="4 6" id="KW-0143">Chaperone</keyword>
<dbReference type="InterPro" id="IPR002423">
    <property type="entry name" value="Cpn60/GroEL/TCP-1"/>
</dbReference>
<proteinExistence type="inferred from homology"/>
<dbReference type="Gene3D" id="1.10.560.10">
    <property type="entry name" value="GroEL-like equatorial domain"/>
    <property type="match status" value="1"/>
</dbReference>
<dbReference type="NCBIfam" id="NF009489">
    <property type="entry name" value="PRK12851.1"/>
    <property type="match status" value="1"/>
</dbReference>
<feature type="region of interest" description="Disordered" evidence="9">
    <location>
        <begin position="522"/>
        <end position="542"/>
    </location>
</feature>
<dbReference type="RefSeq" id="WP_169283486.1">
    <property type="nucleotide sequence ID" value="NZ_CP051680.1"/>
</dbReference>
<dbReference type="SUPFAM" id="SSF52029">
    <property type="entry name" value="GroEL apical domain-like"/>
    <property type="match status" value="1"/>
</dbReference>
<feature type="binding site" evidence="6">
    <location>
        <position position="492"/>
    </location>
    <ligand>
        <name>ATP</name>
        <dbReference type="ChEBI" id="CHEBI:30616"/>
    </ligand>
</feature>
<feature type="binding site" evidence="6">
    <location>
        <begin position="29"/>
        <end position="32"/>
    </location>
    <ligand>
        <name>ATP</name>
        <dbReference type="ChEBI" id="CHEBI:30616"/>
    </ligand>
</feature>
<evidence type="ECO:0000256" key="5">
    <source>
        <dbReference type="ARBA" id="ARBA00023235"/>
    </source>
</evidence>
<dbReference type="GO" id="GO:0042026">
    <property type="term" value="P:protein refolding"/>
    <property type="evidence" value="ECO:0007669"/>
    <property type="project" value="UniProtKB-UniRule"/>
</dbReference>
<dbReference type="GO" id="GO:0051082">
    <property type="term" value="F:unfolded protein binding"/>
    <property type="evidence" value="ECO:0007669"/>
    <property type="project" value="UniProtKB-UniRule"/>
</dbReference>
<evidence type="ECO:0000313" key="11">
    <source>
        <dbReference type="Proteomes" id="UP000502248"/>
    </source>
</evidence>
<dbReference type="FunFam" id="1.10.560.10:FF:000001">
    <property type="entry name" value="60 kDa chaperonin"/>
    <property type="match status" value="1"/>
</dbReference>
<dbReference type="Proteomes" id="UP000502248">
    <property type="component" value="Chromosome"/>
</dbReference>
<evidence type="ECO:0000256" key="3">
    <source>
        <dbReference type="ARBA" id="ARBA00022840"/>
    </source>
</evidence>
<evidence type="ECO:0000256" key="6">
    <source>
        <dbReference type="HAMAP-Rule" id="MF_00600"/>
    </source>
</evidence>
<comment type="function">
    <text evidence="6 8">Together with its co-chaperonin GroES, plays an essential role in assisting protein folding. The GroEL-GroES system forms a nano-cage that allows encapsulation of the non-native substrate proteins and provides a physical environment optimized to promote and accelerate protein folding.</text>
</comment>
<dbReference type="CDD" id="cd03344">
    <property type="entry name" value="GroEL"/>
    <property type="match status" value="1"/>
</dbReference>
<feature type="binding site" evidence="6">
    <location>
        <begin position="86"/>
        <end position="90"/>
    </location>
    <ligand>
        <name>ATP</name>
        <dbReference type="ChEBI" id="CHEBI:30616"/>
    </ligand>
</feature>
<dbReference type="InterPro" id="IPR001844">
    <property type="entry name" value="Cpn60/GroEL"/>
</dbReference>
<dbReference type="HAMAP" id="MF_00600">
    <property type="entry name" value="CH60"/>
    <property type="match status" value="1"/>
</dbReference>
<dbReference type="PRINTS" id="PR00298">
    <property type="entry name" value="CHAPERONIN60"/>
</dbReference>
<dbReference type="PROSITE" id="PS00296">
    <property type="entry name" value="CHAPERONINS_CPN60"/>
    <property type="match status" value="1"/>
</dbReference>
<feature type="compositionally biased region" description="Gly residues" evidence="9">
    <location>
        <begin position="528"/>
        <end position="542"/>
    </location>
</feature>
<gene>
    <name evidence="6 10" type="primary">groL</name>
    <name evidence="6" type="synonym">groEL</name>
    <name evidence="10" type="ORF">HH215_31400</name>
</gene>
<evidence type="ECO:0000256" key="1">
    <source>
        <dbReference type="ARBA" id="ARBA00006607"/>
    </source>
</evidence>
<evidence type="ECO:0000256" key="4">
    <source>
        <dbReference type="ARBA" id="ARBA00023186"/>
    </source>
</evidence>
<dbReference type="GO" id="GO:0005524">
    <property type="term" value="F:ATP binding"/>
    <property type="evidence" value="ECO:0007669"/>
    <property type="project" value="UniProtKB-UniRule"/>
</dbReference>
<dbReference type="Pfam" id="PF00118">
    <property type="entry name" value="Cpn60_TCP1"/>
    <property type="match status" value="1"/>
</dbReference>
<dbReference type="GO" id="GO:0016853">
    <property type="term" value="F:isomerase activity"/>
    <property type="evidence" value="ECO:0007669"/>
    <property type="project" value="UniProtKB-KW"/>
</dbReference>
<dbReference type="SUPFAM" id="SSF54849">
    <property type="entry name" value="GroEL-intermediate domain like"/>
    <property type="match status" value="1"/>
</dbReference>
<dbReference type="PANTHER" id="PTHR45633">
    <property type="entry name" value="60 KDA HEAT SHOCK PROTEIN, MITOCHONDRIAL"/>
    <property type="match status" value="1"/>
</dbReference>
<dbReference type="NCBIfam" id="NF009487">
    <property type="entry name" value="PRK12849.1"/>
    <property type="match status" value="1"/>
</dbReference>
<evidence type="ECO:0000313" key="10">
    <source>
        <dbReference type="EMBL" id="QJD87241.1"/>
    </source>
</evidence>
<feature type="binding site" evidence="6">
    <location>
        <begin position="476"/>
        <end position="478"/>
    </location>
    <ligand>
        <name>ATP</name>
        <dbReference type="ChEBI" id="CHEBI:30616"/>
    </ligand>
</feature>
<dbReference type="NCBIfam" id="TIGR02348">
    <property type="entry name" value="GroEL"/>
    <property type="match status" value="1"/>
</dbReference>
<comment type="caution">
    <text evidence="6">Lacks conserved residue(s) required for the propagation of feature annotation.</text>
</comment>
<dbReference type="InterPro" id="IPR027413">
    <property type="entry name" value="GROEL-like_equatorial_sf"/>
</dbReference>
<feature type="binding site" evidence="6">
    <location>
        <position position="413"/>
    </location>
    <ligand>
        <name>ATP</name>
        <dbReference type="ChEBI" id="CHEBI:30616"/>
    </ligand>
</feature>
<evidence type="ECO:0000256" key="2">
    <source>
        <dbReference type="ARBA" id="ARBA00022741"/>
    </source>
</evidence>
<sequence length="542" mass="57418">MAKEIKFSEDARRSMLRGVDALANVVKVTLGPKGRNVVLEKKFGSPLITNDGVTIAKEIELEDAFENMGAQLVKEVATKTNDIAGDGTTTATVLAQAMIREGLKNVTAGANPMVIRKGIDKAVRAAVEELQKISKPVEGRNDIAQVAAISAADDEVGQLIADAMDKVGKDGVITVEESKGFNTDLEVVEGMQFDRGYITPYMITDTDKMEANLDNPLILITDKKISNIQEILPVLEKVVQSGKQLLIIAEDIEGEALSTLVVNRLRGTFTCVGVKAPGFGDRRKAMLQDIAALTGGQVITEELGLELKSTTIQQLGTARQVRVNKENTIVVDGAGDKADIDARVNQIKAQIEDTTSDFDREKLQERLAKLAGGVAVIKVGAATETELKERKLRIEDALNATRAAVEEGIVSGGGTALVNVYAAVAAVSAEGDEKTGVNIILRALEEPIRTIAANAGQEGSVIVERLKKEAVGTGYNAASGEWVNMFEAGIIDPVKVTRSALQNAASVAAVFLTTEAVIADKPEPNKPAGGGMPDMGGMGGMM</sequence>
<dbReference type="NCBIfam" id="NF000592">
    <property type="entry name" value="PRK00013.1"/>
    <property type="match status" value="1"/>
</dbReference>
<keyword evidence="11" id="KW-1185">Reference proteome</keyword>
<reference evidence="10 11" key="1">
    <citation type="submission" date="2020-04" db="EMBL/GenBank/DDBJ databases">
        <title>Genome sequencing of novel species.</title>
        <authorList>
            <person name="Heo J."/>
            <person name="Kim S.-J."/>
            <person name="Kim J.-S."/>
            <person name="Hong S.-B."/>
            <person name="Kwon S.-W."/>
        </authorList>
    </citation>
    <scope>NUCLEOTIDE SEQUENCE [LARGE SCALE GENOMIC DNA]</scope>
    <source>
        <strain evidence="10 11">MFER-1</strain>
    </source>
</reference>
<dbReference type="Gene3D" id="3.30.260.10">
    <property type="entry name" value="TCP-1-like chaperonin intermediate domain"/>
    <property type="match status" value="1"/>
</dbReference>
<comment type="similarity">
    <text evidence="1 6 7">Belongs to the chaperonin (HSP60) family.</text>
</comment>
<organism evidence="10 11">
    <name type="scientific">Cohnella herbarum</name>
    <dbReference type="NCBI Taxonomy" id="2728023"/>
    <lineage>
        <taxon>Bacteria</taxon>
        <taxon>Bacillati</taxon>
        <taxon>Bacillota</taxon>
        <taxon>Bacilli</taxon>
        <taxon>Bacillales</taxon>
        <taxon>Paenibacillaceae</taxon>
        <taxon>Cohnella</taxon>
    </lineage>
</organism>
<keyword evidence="2 6" id="KW-0547">Nucleotide-binding</keyword>
<keyword evidence="3 6" id="KW-0067">ATP-binding</keyword>
<dbReference type="GO" id="GO:0140662">
    <property type="term" value="F:ATP-dependent protein folding chaperone"/>
    <property type="evidence" value="ECO:0007669"/>
    <property type="project" value="InterPro"/>
</dbReference>
<dbReference type="KEGG" id="cheb:HH215_31400"/>
<dbReference type="GO" id="GO:0005737">
    <property type="term" value="C:cytoplasm"/>
    <property type="evidence" value="ECO:0007669"/>
    <property type="project" value="UniProtKB-SubCell"/>
</dbReference>
<evidence type="ECO:0000256" key="8">
    <source>
        <dbReference type="RuleBase" id="RU000419"/>
    </source>
</evidence>
<dbReference type="SUPFAM" id="SSF48592">
    <property type="entry name" value="GroEL equatorial domain-like"/>
    <property type="match status" value="1"/>
</dbReference>
<protein>
    <recommendedName>
        <fullName evidence="6">Chaperonin GroEL</fullName>
        <ecNumber evidence="6">5.6.1.7</ecNumber>
    </recommendedName>
    <alternativeName>
        <fullName evidence="6">60 kDa chaperonin</fullName>
    </alternativeName>
    <alternativeName>
        <fullName evidence="6">Chaperonin-60</fullName>
        <shortName evidence="6">Cpn60</shortName>
    </alternativeName>
</protein>